<name>A0ABD3RAF0_9LAMI</name>
<dbReference type="EMBL" id="JBJXBP010000122">
    <property type="protein sequence ID" value="KAL3809803.1"/>
    <property type="molecule type" value="Genomic_DNA"/>
</dbReference>
<sequence>MPILEVEKELLAEGKFSSRIDVFAVSRGRNGKASVNDHTAKLIVSILRFFVKVIV</sequence>
<gene>
    <name evidence="1" type="ORF">ACJIZ3_000095</name>
</gene>
<accession>A0ABD3RAF0</accession>
<reference evidence="1 2" key="1">
    <citation type="submission" date="2024-12" db="EMBL/GenBank/DDBJ databases">
        <title>The unique morphological basis and parallel evolutionary history of personate flowers in Penstemon.</title>
        <authorList>
            <person name="Depatie T.H."/>
            <person name="Wessinger C.A."/>
        </authorList>
    </citation>
    <scope>NUCLEOTIDE SEQUENCE [LARGE SCALE GENOMIC DNA]</scope>
    <source>
        <strain evidence="1">WTNN_2</strain>
        <tissue evidence="1">Leaf</tissue>
    </source>
</reference>
<dbReference type="Proteomes" id="UP001634393">
    <property type="component" value="Unassembled WGS sequence"/>
</dbReference>
<organism evidence="1 2">
    <name type="scientific">Penstemon smallii</name>
    <dbReference type="NCBI Taxonomy" id="265156"/>
    <lineage>
        <taxon>Eukaryota</taxon>
        <taxon>Viridiplantae</taxon>
        <taxon>Streptophyta</taxon>
        <taxon>Embryophyta</taxon>
        <taxon>Tracheophyta</taxon>
        <taxon>Spermatophyta</taxon>
        <taxon>Magnoliopsida</taxon>
        <taxon>eudicotyledons</taxon>
        <taxon>Gunneridae</taxon>
        <taxon>Pentapetalae</taxon>
        <taxon>asterids</taxon>
        <taxon>lamiids</taxon>
        <taxon>Lamiales</taxon>
        <taxon>Plantaginaceae</taxon>
        <taxon>Cheloneae</taxon>
        <taxon>Penstemon</taxon>
    </lineage>
</organism>
<protein>
    <submittedName>
        <fullName evidence="1">Uncharacterized protein</fullName>
    </submittedName>
</protein>
<evidence type="ECO:0000313" key="2">
    <source>
        <dbReference type="Proteomes" id="UP001634393"/>
    </source>
</evidence>
<dbReference type="AlphaFoldDB" id="A0ABD3RAF0"/>
<proteinExistence type="predicted"/>
<comment type="caution">
    <text evidence="1">The sequence shown here is derived from an EMBL/GenBank/DDBJ whole genome shotgun (WGS) entry which is preliminary data.</text>
</comment>
<keyword evidence="2" id="KW-1185">Reference proteome</keyword>
<evidence type="ECO:0000313" key="1">
    <source>
        <dbReference type="EMBL" id="KAL3809803.1"/>
    </source>
</evidence>